<gene>
    <name evidence="1" type="ORF">BIW11_11901</name>
</gene>
<dbReference type="EMBL" id="MNPL01018796">
    <property type="protein sequence ID" value="OQR70018.1"/>
    <property type="molecule type" value="Genomic_DNA"/>
</dbReference>
<name>A0A1V9X9G9_9ACAR</name>
<protein>
    <submittedName>
        <fullName evidence="1">Uncharacterized protein</fullName>
    </submittedName>
</protein>
<organism evidence="1 2">
    <name type="scientific">Tropilaelaps mercedesae</name>
    <dbReference type="NCBI Taxonomy" id="418985"/>
    <lineage>
        <taxon>Eukaryota</taxon>
        <taxon>Metazoa</taxon>
        <taxon>Ecdysozoa</taxon>
        <taxon>Arthropoda</taxon>
        <taxon>Chelicerata</taxon>
        <taxon>Arachnida</taxon>
        <taxon>Acari</taxon>
        <taxon>Parasitiformes</taxon>
        <taxon>Mesostigmata</taxon>
        <taxon>Gamasina</taxon>
        <taxon>Dermanyssoidea</taxon>
        <taxon>Laelapidae</taxon>
        <taxon>Tropilaelaps</taxon>
    </lineage>
</organism>
<sequence>MSLLTPGSPPTSGALSIDSVTVTISDDFYANLSQTECEQQERARRLYANDAGKRRETKS</sequence>
<evidence type="ECO:0000313" key="2">
    <source>
        <dbReference type="Proteomes" id="UP000192247"/>
    </source>
</evidence>
<proteinExistence type="predicted"/>
<comment type="caution">
    <text evidence="1">The sequence shown here is derived from an EMBL/GenBank/DDBJ whole genome shotgun (WGS) entry which is preliminary data.</text>
</comment>
<dbReference type="InParanoid" id="A0A1V9X9G9"/>
<dbReference type="Proteomes" id="UP000192247">
    <property type="component" value="Unassembled WGS sequence"/>
</dbReference>
<reference evidence="1 2" key="1">
    <citation type="journal article" date="2017" name="Gigascience">
        <title>Draft genome of the honey bee ectoparasitic mite, Tropilaelaps mercedesae, is shaped by the parasitic life history.</title>
        <authorList>
            <person name="Dong X."/>
            <person name="Armstrong S.D."/>
            <person name="Xia D."/>
            <person name="Makepeace B.L."/>
            <person name="Darby A.C."/>
            <person name="Kadowaki T."/>
        </authorList>
    </citation>
    <scope>NUCLEOTIDE SEQUENCE [LARGE SCALE GENOMIC DNA]</scope>
    <source>
        <strain evidence="1">Wuxi-XJTLU</strain>
    </source>
</reference>
<accession>A0A1V9X9G9</accession>
<evidence type="ECO:0000313" key="1">
    <source>
        <dbReference type="EMBL" id="OQR70018.1"/>
    </source>
</evidence>
<keyword evidence="2" id="KW-1185">Reference proteome</keyword>
<dbReference type="AlphaFoldDB" id="A0A1V9X9G9"/>